<feature type="repeat" description="NHL" evidence="2">
    <location>
        <begin position="183"/>
        <end position="213"/>
    </location>
</feature>
<dbReference type="Gene3D" id="2.120.10.30">
    <property type="entry name" value="TolB, C-terminal domain"/>
    <property type="match status" value="4"/>
</dbReference>
<sequence>MKPLKHLFVSSLVAAALLGSSSAMAAGLSADALLASNGQIMADVSTFAGIGDFADHNGAALSAAFRAPGSVAQLPDGTILVADTRNHLIRKISDGLVTTFAGPELVVTTNSQGFPTGGLLDGKSSEAFFNEPSGLAVDAKGNVYVADSGNNAIRKIDVNGQVTTLAGNGVQGNKDGKGAAAFFNHPTDVAVAEDGTVYVADSLNHVIRKITVDGTVSTLTTGSTRAIEIRPGKASFAGDYADGSLSSAKFNEPSGIVLDAKGNLYVSDTGNQRIRYIDLKAGTVSTVAGSTPTTGGAMYGKNELYAGGDYADGDALKAKFDIPKGLAYTSEGGLLIADSLNHAIRYLLNGKVTTIAGTITTGEADGVERAADFYNPSDILVTAQGNMVVADASNNKIRRIAPYHLPASIENDQQVKVVSGSKVISFDTQPEIQEGRTMVPVRAISETFGYEVKYIQQDGKSIVQLIKGDVTVELTIGQTGVVRKTAGLADVKQATDASPYVKQDRTYVPIRFFAEQIGLDVQWDAPHQTAILRTKSYVK</sequence>
<comment type="caution">
    <text evidence="5">The sequence shown here is derived from an EMBL/GenBank/DDBJ whole genome shotgun (WGS) entry which is preliminary data.</text>
</comment>
<protein>
    <submittedName>
        <fullName evidence="5">Copper amine oxidase</fullName>
    </submittedName>
</protein>
<dbReference type="RefSeq" id="WP_079413770.1">
    <property type="nucleotide sequence ID" value="NZ_MBTG01000013.1"/>
</dbReference>
<dbReference type="InterPro" id="IPR001258">
    <property type="entry name" value="NHL_repeat"/>
</dbReference>
<organism evidence="5 6">
    <name type="scientific">Paenibacillus ferrarius</name>
    <dbReference type="NCBI Taxonomy" id="1469647"/>
    <lineage>
        <taxon>Bacteria</taxon>
        <taxon>Bacillati</taxon>
        <taxon>Bacillota</taxon>
        <taxon>Bacilli</taxon>
        <taxon>Bacillales</taxon>
        <taxon>Paenibacillaceae</taxon>
        <taxon>Paenibacillus</taxon>
    </lineage>
</organism>
<dbReference type="InterPro" id="IPR011042">
    <property type="entry name" value="6-blade_b-propeller_TolB-like"/>
</dbReference>
<evidence type="ECO:0000256" key="2">
    <source>
        <dbReference type="PROSITE-ProRule" id="PRU00504"/>
    </source>
</evidence>
<dbReference type="AlphaFoldDB" id="A0A1V4HJF2"/>
<dbReference type="EMBL" id="MBTG01000013">
    <property type="protein sequence ID" value="OPH57228.1"/>
    <property type="molecule type" value="Genomic_DNA"/>
</dbReference>
<gene>
    <name evidence="5" type="ORF">BC351_25510</name>
</gene>
<dbReference type="Pfam" id="PF01436">
    <property type="entry name" value="NHL"/>
    <property type="match status" value="4"/>
</dbReference>
<evidence type="ECO:0000256" key="3">
    <source>
        <dbReference type="SAM" id="SignalP"/>
    </source>
</evidence>
<dbReference type="PROSITE" id="PS51125">
    <property type="entry name" value="NHL"/>
    <property type="match status" value="2"/>
</dbReference>
<dbReference type="InterPro" id="IPR036582">
    <property type="entry name" value="Mao_N_sf"/>
</dbReference>
<name>A0A1V4HJF2_9BACL</name>
<keyword evidence="6" id="KW-1185">Reference proteome</keyword>
<dbReference type="Gene3D" id="3.30.457.10">
    <property type="entry name" value="Copper amine oxidase-like, N-terminal domain"/>
    <property type="match status" value="1"/>
</dbReference>
<dbReference type="PANTHER" id="PTHR13833">
    <property type="match status" value="1"/>
</dbReference>
<keyword evidence="3" id="KW-0732">Signal</keyword>
<evidence type="ECO:0000256" key="1">
    <source>
        <dbReference type="ARBA" id="ARBA00022737"/>
    </source>
</evidence>
<feature type="repeat" description="NHL" evidence="2">
    <location>
        <begin position="129"/>
        <end position="159"/>
    </location>
</feature>
<proteinExistence type="predicted"/>
<dbReference type="SUPFAM" id="SSF55383">
    <property type="entry name" value="Copper amine oxidase, domain N"/>
    <property type="match status" value="2"/>
</dbReference>
<dbReference type="Proteomes" id="UP000190626">
    <property type="component" value="Unassembled WGS sequence"/>
</dbReference>
<reference evidence="6" key="1">
    <citation type="submission" date="2016-07" db="EMBL/GenBank/DDBJ databases">
        <authorList>
            <person name="Florea S."/>
            <person name="Webb J.S."/>
            <person name="Jaromczyk J."/>
            <person name="Schardl C.L."/>
        </authorList>
    </citation>
    <scope>NUCLEOTIDE SEQUENCE [LARGE SCALE GENOMIC DNA]</scope>
    <source>
        <strain evidence="6">CY1</strain>
    </source>
</reference>
<dbReference type="InterPro" id="IPR012854">
    <property type="entry name" value="Cu_amine_oxidase-like_N"/>
</dbReference>
<feature type="domain" description="Copper amine oxidase-like N-terminal" evidence="4">
    <location>
        <begin position="418"/>
        <end position="531"/>
    </location>
</feature>
<evidence type="ECO:0000313" key="6">
    <source>
        <dbReference type="Proteomes" id="UP000190626"/>
    </source>
</evidence>
<feature type="chain" id="PRO_5013365096" evidence="3">
    <location>
        <begin position="26"/>
        <end position="539"/>
    </location>
</feature>
<dbReference type="STRING" id="1469647.BC351_25510"/>
<dbReference type="OrthoDB" id="9799230at2"/>
<dbReference type="PANTHER" id="PTHR13833:SF71">
    <property type="entry name" value="NHL DOMAIN-CONTAINING PROTEIN"/>
    <property type="match status" value="1"/>
</dbReference>
<accession>A0A1V4HJF2</accession>
<dbReference type="SUPFAM" id="SSF101898">
    <property type="entry name" value="NHL repeat"/>
    <property type="match status" value="1"/>
</dbReference>
<dbReference type="Pfam" id="PF07833">
    <property type="entry name" value="Cu_amine_oxidN1"/>
    <property type="match status" value="1"/>
</dbReference>
<keyword evidence="1" id="KW-0677">Repeat</keyword>
<evidence type="ECO:0000259" key="4">
    <source>
        <dbReference type="Pfam" id="PF07833"/>
    </source>
</evidence>
<evidence type="ECO:0000313" key="5">
    <source>
        <dbReference type="EMBL" id="OPH57228.1"/>
    </source>
</evidence>
<feature type="signal peptide" evidence="3">
    <location>
        <begin position="1"/>
        <end position="25"/>
    </location>
</feature>